<comment type="catalytic activity">
    <reaction evidence="10">
        <text>S-methyl-5'-thioadenosine + phosphate = 5-(methylsulfanyl)-alpha-D-ribose 1-phosphate + adenine</text>
        <dbReference type="Rhea" id="RHEA:11852"/>
        <dbReference type="ChEBI" id="CHEBI:16708"/>
        <dbReference type="ChEBI" id="CHEBI:17509"/>
        <dbReference type="ChEBI" id="CHEBI:43474"/>
        <dbReference type="ChEBI" id="CHEBI:58533"/>
        <dbReference type="EC" id="2.4.2.28"/>
    </reaction>
    <physiologicalReaction direction="left-to-right" evidence="10">
        <dbReference type="Rhea" id="RHEA:11853"/>
    </physiologicalReaction>
</comment>
<comment type="similarity">
    <text evidence="3 11">Belongs to the purine nucleoside phosphorylase YfiH/LACC1 family.</text>
</comment>
<comment type="catalytic activity">
    <reaction evidence="9">
        <text>adenosine + phosphate = alpha-D-ribose 1-phosphate + adenine</text>
        <dbReference type="Rhea" id="RHEA:27642"/>
        <dbReference type="ChEBI" id="CHEBI:16335"/>
        <dbReference type="ChEBI" id="CHEBI:16708"/>
        <dbReference type="ChEBI" id="CHEBI:43474"/>
        <dbReference type="ChEBI" id="CHEBI:57720"/>
        <dbReference type="EC" id="2.4.2.1"/>
    </reaction>
    <physiologicalReaction direction="left-to-right" evidence="9">
        <dbReference type="Rhea" id="RHEA:27643"/>
    </physiologicalReaction>
</comment>
<comment type="function">
    <text evidence="2">Purine nucleoside enzyme that catalyzes the phosphorolysis of adenosine and inosine nucleosides, yielding D-ribose 1-phosphate and the respective free bases, adenine and hypoxanthine. Also catalyzes the phosphorolysis of S-methyl-5'-thioadenosine into adenine and S-methyl-5-thio-alpha-D-ribose 1-phosphate. Also has adenosine deaminase activity.</text>
</comment>
<evidence type="ECO:0000256" key="10">
    <source>
        <dbReference type="ARBA" id="ARBA00049893"/>
    </source>
</evidence>
<dbReference type="RefSeq" id="WP_015201943.1">
    <property type="nucleotide sequence ID" value="NC_019753.1"/>
</dbReference>
<accession>K9VV30</accession>
<keyword evidence="6" id="KW-0378">Hydrolase</keyword>
<dbReference type="SUPFAM" id="SSF64438">
    <property type="entry name" value="CNF1/YfiH-like putative cysteine hydrolases"/>
    <property type="match status" value="1"/>
</dbReference>
<dbReference type="STRING" id="1173022.Cri9333_0906"/>
<dbReference type="KEGG" id="cep:Cri9333_0906"/>
<dbReference type="AlphaFoldDB" id="K9VV30"/>
<dbReference type="InterPro" id="IPR038371">
    <property type="entry name" value="Cu_polyphenol_OxRdtase_sf"/>
</dbReference>
<evidence type="ECO:0000313" key="13">
    <source>
        <dbReference type="Proteomes" id="UP000010472"/>
    </source>
</evidence>
<keyword evidence="7" id="KW-0862">Zinc</keyword>
<dbReference type="eggNOG" id="COG1496">
    <property type="taxonomic scope" value="Bacteria"/>
</dbReference>
<dbReference type="Proteomes" id="UP000010472">
    <property type="component" value="Chromosome"/>
</dbReference>
<dbReference type="InterPro" id="IPR011324">
    <property type="entry name" value="Cytotoxic_necrot_fac-like_cat"/>
</dbReference>
<keyword evidence="13" id="KW-1185">Reference proteome</keyword>
<protein>
    <recommendedName>
        <fullName evidence="11">Purine nucleoside phosphorylase</fullName>
    </recommendedName>
</protein>
<proteinExistence type="inferred from homology"/>
<dbReference type="GO" id="GO:0017061">
    <property type="term" value="F:S-methyl-5-thioadenosine phosphorylase activity"/>
    <property type="evidence" value="ECO:0007669"/>
    <property type="project" value="UniProtKB-EC"/>
</dbReference>
<dbReference type="GO" id="GO:0016787">
    <property type="term" value="F:hydrolase activity"/>
    <property type="evidence" value="ECO:0007669"/>
    <property type="project" value="UniProtKB-KW"/>
</dbReference>
<evidence type="ECO:0000256" key="8">
    <source>
        <dbReference type="ARBA" id="ARBA00047989"/>
    </source>
</evidence>
<dbReference type="EMBL" id="CP003620">
    <property type="protein sequence ID" value="AFZ11821.1"/>
    <property type="molecule type" value="Genomic_DNA"/>
</dbReference>
<dbReference type="CDD" id="cd16833">
    <property type="entry name" value="YfiH"/>
    <property type="match status" value="1"/>
</dbReference>
<dbReference type="Gene3D" id="3.60.140.10">
    <property type="entry name" value="CNF1/YfiH-like putative cysteine hydrolases"/>
    <property type="match status" value="1"/>
</dbReference>
<evidence type="ECO:0000313" key="12">
    <source>
        <dbReference type="EMBL" id="AFZ11821.1"/>
    </source>
</evidence>
<evidence type="ECO:0000256" key="6">
    <source>
        <dbReference type="ARBA" id="ARBA00022801"/>
    </source>
</evidence>
<dbReference type="PATRIC" id="fig|1173022.3.peg.982"/>
<dbReference type="Pfam" id="PF02578">
    <property type="entry name" value="Cu-oxidase_4"/>
    <property type="match status" value="1"/>
</dbReference>
<reference evidence="12 13" key="1">
    <citation type="submission" date="2012-06" db="EMBL/GenBank/DDBJ databases">
        <title>Finished chromosome of genome of Crinalium epipsammum PCC 9333.</title>
        <authorList>
            <consortium name="US DOE Joint Genome Institute"/>
            <person name="Gugger M."/>
            <person name="Coursin T."/>
            <person name="Rippka R."/>
            <person name="Tandeau De Marsac N."/>
            <person name="Huntemann M."/>
            <person name="Wei C.-L."/>
            <person name="Han J."/>
            <person name="Detter J.C."/>
            <person name="Han C."/>
            <person name="Tapia R."/>
            <person name="Davenport K."/>
            <person name="Daligault H."/>
            <person name="Erkkila T."/>
            <person name="Gu W."/>
            <person name="Munk A.C.C."/>
            <person name="Teshima H."/>
            <person name="Xu Y."/>
            <person name="Chain P."/>
            <person name="Chen A."/>
            <person name="Krypides N."/>
            <person name="Mavromatis K."/>
            <person name="Markowitz V."/>
            <person name="Szeto E."/>
            <person name="Ivanova N."/>
            <person name="Mikhailova N."/>
            <person name="Ovchinnikova G."/>
            <person name="Pagani I."/>
            <person name="Pati A."/>
            <person name="Goodwin L."/>
            <person name="Peters L."/>
            <person name="Pitluck S."/>
            <person name="Woyke T."/>
            <person name="Kerfeld C."/>
        </authorList>
    </citation>
    <scope>NUCLEOTIDE SEQUENCE [LARGE SCALE GENOMIC DNA]</scope>
    <source>
        <strain evidence="12 13">PCC 9333</strain>
    </source>
</reference>
<gene>
    <name evidence="12" type="ORF">Cri9333_0906</name>
</gene>
<dbReference type="OrthoDB" id="4279at2"/>
<evidence type="ECO:0000256" key="2">
    <source>
        <dbReference type="ARBA" id="ARBA00003215"/>
    </source>
</evidence>
<evidence type="ECO:0000256" key="4">
    <source>
        <dbReference type="ARBA" id="ARBA00022679"/>
    </source>
</evidence>
<dbReference type="HOGENOM" id="CLU_065784_2_0_3"/>
<dbReference type="PANTHER" id="PTHR30616">
    <property type="entry name" value="UNCHARACTERIZED PROTEIN YFIH"/>
    <property type="match status" value="1"/>
</dbReference>
<dbReference type="GO" id="GO:0005507">
    <property type="term" value="F:copper ion binding"/>
    <property type="evidence" value="ECO:0007669"/>
    <property type="project" value="TreeGrafter"/>
</dbReference>
<sequence>MDSNIWHWHRWEGLPYLTCSLLEPWSHGFFTSLFSPRTPLELVEVLQPEAEVYRVKQVHGNTVLTPSMIGAAMAEGKEEQEGGLLPADGLVTEQANQAIWVCSADCTPVLIADRHTGQVAAIHAGWRGTASKIVPEAIAQLVAAGSKLENLLVAMGPAISGEVYQVSVDVGVEVGASIIPANVAHSHQAILDILQELPDSPILPDPEVDKVRLDVRKVNAIQLAQLGIKEEQIAIAPHCTYQEPDKFFSYRRSQLKKVQWSGIVSLHE</sequence>
<keyword evidence="5" id="KW-0479">Metal-binding</keyword>
<evidence type="ECO:0000256" key="3">
    <source>
        <dbReference type="ARBA" id="ARBA00007353"/>
    </source>
</evidence>
<evidence type="ECO:0000256" key="7">
    <source>
        <dbReference type="ARBA" id="ARBA00022833"/>
    </source>
</evidence>
<evidence type="ECO:0000256" key="1">
    <source>
        <dbReference type="ARBA" id="ARBA00000553"/>
    </source>
</evidence>
<organism evidence="12 13">
    <name type="scientific">Crinalium epipsammum PCC 9333</name>
    <dbReference type="NCBI Taxonomy" id="1173022"/>
    <lineage>
        <taxon>Bacteria</taxon>
        <taxon>Bacillati</taxon>
        <taxon>Cyanobacteriota</taxon>
        <taxon>Cyanophyceae</taxon>
        <taxon>Gomontiellales</taxon>
        <taxon>Gomontiellaceae</taxon>
        <taxon>Crinalium</taxon>
    </lineage>
</organism>
<dbReference type="NCBIfam" id="TIGR00726">
    <property type="entry name" value="peptidoglycan editing factor PgeF"/>
    <property type="match status" value="1"/>
</dbReference>
<comment type="catalytic activity">
    <reaction evidence="8">
        <text>adenosine + H2O + H(+) = inosine + NH4(+)</text>
        <dbReference type="Rhea" id="RHEA:24408"/>
        <dbReference type="ChEBI" id="CHEBI:15377"/>
        <dbReference type="ChEBI" id="CHEBI:15378"/>
        <dbReference type="ChEBI" id="CHEBI:16335"/>
        <dbReference type="ChEBI" id="CHEBI:17596"/>
        <dbReference type="ChEBI" id="CHEBI:28938"/>
        <dbReference type="EC" id="3.5.4.4"/>
    </reaction>
    <physiologicalReaction direction="left-to-right" evidence="8">
        <dbReference type="Rhea" id="RHEA:24409"/>
    </physiologicalReaction>
</comment>
<keyword evidence="4" id="KW-0808">Transferase</keyword>
<evidence type="ECO:0000256" key="5">
    <source>
        <dbReference type="ARBA" id="ARBA00022723"/>
    </source>
</evidence>
<evidence type="ECO:0000256" key="9">
    <source>
        <dbReference type="ARBA" id="ARBA00048968"/>
    </source>
</evidence>
<name>K9VV30_9CYAN</name>
<comment type="catalytic activity">
    <reaction evidence="1">
        <text>inosine + phosphate = alpha-D-ribose 1-phosphate + hypoxanthine</text>
        <dbReference type="Rhea" id="RHEA:27646"/>
        <dbReference type="ChEBI" id="CHEBI:17368"/>
        <dbReference type="ChEBI" id="CHEBI:17596"/>
        <dbReference type="ChEBI" id="CHEBI:43474"/>
        <dbReference type="ChEBI" id="CHEBI:57720"/>
        <dbReference type="EC" id="2.4.2.1"/>
    </reaction>
    <physiologicalReaction direction="left-to-right" evidence="1">
        <dbReference type="Rhea" id="RHEA:27647"/>
    </physiologicalReaction>
</comment>
<dbReference type="InterPro" id="IPR003730">
    <property type="entry name" value="Cu_polyphenol_OxRdtase"/>
</dbReference>
<evidence type="ECO:0000256" key="11">
    <source>
        <dbReference type="RuleBase" id="RU361274"/>
    </source>
</evidence>
<dbReference type="PANTHER" id="PTHR30616:SF2">
    <property type="entry name" value="PURINE NUCLEOSIDE PHOSPHORYLASE LACC1"/>
    <property type="match status" value="1"/>
</dbReference>